<protein>
    <submittedName>
        <fullName evidence="7">Ribonuclease G</fullName>
        <ecNumber evidence="7">3.1.26.-</ecNumber>
    </submittedName>
</protein>
<evidence type="ECO:0000256" key="2">
    <source>
        <dbReference type="ARBA" id="ARBA00022723"/>
    </source>
</evidence>
<feature type="domain" description="S1 motif" evidence="6">
    <location>
        <begin position="38"/>
        <end position="103"/>
    </location>
</feature>
<accession>A0ABU0AGI7</accession>
<keyword evidence="2" id="KW-0479">Metal-binding</keyword>
<dbReference type="SUPFAM" id="SSF50249">
    <property type="entry name" value="Nucleic acid-binding proteins"/>
    <property type="match status" value="1"/>
</dbReference>
<evidence type="ECO:0000256" key="1">
    <source>
        <dbReference type="ARBA" id="ARBA00001946"/>
    </source>
</evidence>
<dbReference type="NCBIfam" id="TIGR00757">
    <property type="entry name" value="RNaseEG"/>
    <property type="match status" value="1"/>
</dbReference>
<dbReference type="InterPro" id="IPR012340">
    <property type="entry name" value="NA-bd_OB-fold"/>
</dbReference>
<evidence type="ECO:0000313" key="7">
    <source>
        <dbReference type="EMBL" id="MDQ0269902.1"/>
    </source>
</evidence>
<keyword evidence="3 7" id="KW-0378">Hydrolase</keyword>
<dbReference type="Proteomes" id="UP001238088">
    <property type="component" value="Unassembled WGS sequence"/>
</dbReference>
<comment type="caution">
    <text evidence="7">The sequence shown here is derived from an EMBL/GenBank/DDBJ whole genome shotgun (WGS) entry which is preliminary data.</text>
</comment>
<dbReference type="PANTHER" id="PTHR30001">
    <property type="entry name" value="RIBONUCLEASE"/>
    <property type="match status" value="1"/>
</dbReference>
<keyword evidence="4" id="KW-0460">Magnesium</keyword>
<dbReference type="EMBL" id="JAUSUB010000006">
    <property type="protein sequence ID" value="MDQ0269902.1"/>
    <property type="molecule type" value="Genomic_DNA"/>
</dbReference>
<dbReference type="RefSeq" id="WP_307473857.1">
    <property type="nucleotide sequence ID" value="NZ_JAUSUB010000006.1"/>
</dbReference>
<dbReference type="InterPro" id="IPR004659">
    <property type="entry name" value="RNase_E/G"/>
</dbReference>
<keyword evidence="5" id="KW-0694">RNA-binding</keyword>
<dbReference type="PROSITE" id="PS50126">
    <property type="entry name" value="S1"/>
    <property type="match status" value="1"/>
</dbReference>
<proteinExistence type="predicted"/>
<dbReference type="PANTHER" id="PTHR30001:SF0">
    <property type="entry name" value="RIBONUCLEASE G"/>
    <property type="match status" value="1"/>
</dbReference>
<evidence type="ECO:0000259" key="6">
    <source>
        <dbReference type="PROSITE" id="PS50126"/>
    </source>
</evidence>
<comment type="cofactor">
    <cofactor evidence="1">
        <name>Mg(2+)</name>
        <dbReference type="ChEBI" id="CHEBI:18420"/>
    </cofactor>
</comment>
<reference evidence="7 8" key="1">
    <citation type="submission" date="2023-07" db="EMBL/GenBank/DDBJ databases">
        <title>Genomic Encyclopedia of Type Strains, Phase IV (KMG-IV): sequencing the most valuable type-strain genomes for metagenomic binning, comparative biology and taxonomic classification.</title>
        <authorList>
            <person name="Goeker M."/>
        </authorList>
    </citation>
    <scope>NUCLEOTIDE SEQUENCE [LARGE SCALE GENOMIC DNA]</scope>
    <source>
        <strain evidence="7 8">DSM 23494</strain>
    </source>
</reference>
<sequence length="487" mass="55556">MNRLVINYITTEKRFALIKNDTVEKLYIEQPTVTSSVGHIYLGTVEKVLPGLNAVFVDIGEGKSGFLHRDKLASYVQAEETSAKQSRSISSFVHQGEKLLVQIEKDATGTKGPRLNGVIELQGTHLVYMPEGRYIAVSKKLTDPAIREQKKQLGFEIKTDNEGLIIRTSAAHTPDDCLAAELEEKRNHYREILNKAESMKKSGVIYKEDTFLTKAIAEIQKMDEGTITTDHLELKNKLQKLTSLPVEFYSGKENVFSTYKLEHEIEKTLKRIVWLENGAYLIFDETEALTVIDVNTGKFSGKHSLRDTVIKTNEWAAEEAARQIRLRDLAGMILIDFIDMKEEKDRKYILKKMESALKKDDRQIKLIGFTPLGIMQMTRKKTKVSLSESLEKKCAVCEGTGRVLSAETIAFRLERELWEHRHQTEEAVLVETTNEVKAIFSGEQDLHLGRLEDSIGMKIIFAVKEAEKPYYRINRFGCEQELKQKLH</sequence>
<gene>
    <name evidence="7" type="ORF">J2S17_001774</name>
</gene>
<dbReference type="InterPro" id="IPR019307">
    <property type="entry name" value="RNA-bd_AU-1/RNase_E/G"/>
</dbReference>
<dbReference type="EC" id="3.1.26.-" evidence="7"/>
<dbReference type="Gene3D" id="3.40.1260.20">
    <property type="entry name" value="Ribonuclease E, catalytic domain"/>
    <property type="match status" value="1"/>
</dbReference>
<evidence type="ECO:0000256" key="4">
    <source>
        <dbReference type="ARBA" id="ARBA00022842"/>
    </source>
</evidence>
<organism evidence="7 8">
    <name type="scientific">Cytobacillus purgationiresistens</name>
    <dbReference type="NCBI Taxonomy" id="863449"/>
    <lineage>
        <taxon>Bacteria</taxon>
        <taxon>Bacillati</taxon>
        <taxon>Bacillota</taxon>
        <taxon>Bacilli</taxon>
        <taxon>Bacillales</taxon>
        <taxon>Bacillaceae</taxon>
        <taxon>Cytobacillus</taxon>
    </lineage>
</organism>
<dbReference type="CDD" id="cd04453">
    <property type="entry name" value="S1_RNase_E"/>
    <property type="match status" value="1"/>
</dbReference>
<dbReference type="InterPro" id="IPR003029">
    <property type="entry name" value="S1_domain"/>
</dbReference>
<evidence type="ECO:0000313" key="8">
    <source>
        <dbReference type="Proteomes" id="UP001238088"/>
    </source>
</evidence>
<name>A0ABU0AGI7_9BACI</name>
<evidence type="ECO:0000256" key="5">
    <source>
        <dbReference type="ARBA" id="ARBA00022884"/>
    </source>
</evidence>
<evidence type="ECO:0000256" key="3">
    <source>
        <dbReference type="ARBA" id="ARBA00022801"/>
    </source>
</evidence>
<dbReference type="SMART" id="SM00316">
    <property type="entry name" value="S1"/>
    <property type="match status" value="1"/>
</dbReference>
<dbReference type="GO" id="GO:0016787">
    <property type="term" value="F:hydrolase activity"/>
    <property type="evidence" value="ECO:0007669"/>
    <property type="project" value="UniProtKB-KW"/>
</dbReference>
<dbReference type="Gene3D" id="2.40.50.140">
    <property type="entry name" value="Nucleic acid-binding proteins"/>
    <property type="match status" value="1"/>
</dbReference>
<dbReference type="Pfam" id="PF10150">
    <property type="entry name" value="RNase_E_G"/>
    <property type="match status" value="1"/>
</dbReference>
<keyword evidence="8" id="KW-1185">Reference proteome</keyword>